<feature type="region of interest" description="Disordered" evidence="1">
    <location>
        <begin position="220"/>
        <end position="320"/>
    </location>
</feature>
<keyword evidence="2" id="KW-0808">Transferase</keyword>
<accession>A0A2U1PVL2</accession>
<dbReference type="Proteomes" id="UP000245207">
    <property type="component" value="Unassembled WGS sequence"/>
</dbReference>
<dbReference type="AlphaFoldDB" id="A0A2U1PVL2"/>
<name>A0A2U1PVL2_ARTAN</name>
<dbReference type="OrthoDB" id="1057270at2759"/>
<proteinExistence type="predicted"/>
<keyword evidence="2" id="KW-0695">RNA-directed DNA polymerase</keyword>
<evidence type="ECO:0000313" key="3">
    <source>
        <dbReference type="Proteomes" id="UP000245207"/>
    </source>
</evidence>
<keyword evidence="2" id="KW-0548">Nucleotidyltransferase</keyword>
<organism evidence="2 3">
    <name type="scientific">Artemisia annua</name>
    <name type="common">Sweet wormwood</name>
    <dbReference type="NCBI Taxonomy" id="35608"/>
    <lineage>
        <taxon>Eukaryota</taxon>
        <taxon>Viridiplantae</taxon>
        <taxon>Streptophyta</taxon>
        <taxon>Embryophyta</taxon>
        <taxon>Tracheophyta</taxon>
        <taxon>Spermatophyta</taxon>
        <taxon>Magnoliopsida</taxon>
        <taxon>eudicotyledons</taxon>
        <taxon>Gunneridae</taxon>
        <taxon>Pentapetalae</taxon>
        <taxon>asterids</taxon>
        <taxon>campanulids</taxon>
        <taxon>Asterales</taxon>
        <taxon>Asteraceae</taxon>
        <taxon>Asteroideae</taxon>
        <taxon>Anthemideae</taxon>
        <taxon>Artemisiinae</taxon>
        <taxon>Artemisia</taxon>
    </lineage>
</organism>
<feature type="compositionally biased region" description="Polar residues" evidence="1">
    <location>
        <begin position="287"/>
        <end position="306"/>
    </location>
</feature>
<gene>
    <name evidence="2" type="ORF">CTI12_AA106600</name>
</gene>
<protein>
    <submittedName>
        <fullName evidence="2">RNA-directed DNA polymerase, eukaryota, Reverse transcriptase zinc-binding domain protein</fullName>
    </submittedName>
</protein>
<evidence type="ECO:0000313" key="2">
    <source>
        <dbReference type="EMBL" id="PWA89776.1"/>
    </source>
</evidence>
<keyword evidence="3" id="KW-1185">Reference proteome</keyword>
<sequence>MRKKSANSNQNTSNTGRTSKRNVKVPNRFKDTDCALNMNRNNDNRSLEAEQEELLDNMGLGTNEGDKGKKEVDQGMVSEVDLTGLEFPTLDESIGKKGASNKEDSVSTDAVIAVSQSVSAQTPLNTDANKVCEASVDSNCAKTNDDMNKVGKTFADTVKPNKIDVLNKLSWIPTVMNEGREVVIAIASSLGTPIMKDKSTARMCEEGTGNIGYARKKEVNSTKVTGSDQVDKNDGYGNNKKNEFVGNRGGNKNVRRRQELRPVNKQAQASSSGIQDNGVQDPGPSIQKVTTANNTNALEEQTPSNHKSPKSPWKVSQSTMEEIKRSANKYAVLEELVDSDCAKEQMRKDIELVNKFVSSQRQPSLEEFEKWNHNMHKYFREQWKLKWNDDCPEVEEVLDAENVWNVRGMCNKYMQKDVKRFINDEKLSVCAVIETHLKEKQIKKVCEYVYGDWNWCSNLNVSNKGCRIIIGWNHADVSVMPLHIDHQAILCVIEIKDSGTKHFCCFVYAANSGRERKLKVGMVPVIVQPVACGCFSLWEQRYGNL</sequence>
<dbReference type="InterPro" id="IPR036691">
    <property type="entry name" value="Endo/exonu/phosph_ase_sf"/>
</dbReference>
<dbReference type="EMBL" id="PKPP01000687">
    <property type="protein sequence ID" value="PWA89776.1"/>
    <property type="molecule type" value="Genomic_DNA"/>
</dbReference>
<reference evidence="2 3" key="1">
    <citation type="journal article" date="2018" name="Mol. Plant">
        <title>The genome of Artemisia annua provides insight into the evolution of Asteraceae family and artemisinin biosynthesis.</title>
        <authorList>
            <person name="Shen Q."/>
            <person name="Zhang L."/>
            <person name="Liao Z."/>
            <person name="Wang S."/>
            <person name="Yan T."/>
            <person name="Shi P."/>
            <person name="Liu M."/>
            <person name="Fu X."/>
            <person name="Pan Q."/>
            <person name="Wang Y."/>
            <person name="Lv Z."/>
            <person name="Lu X."/>
            <person name="Zhang F."/>
            <person name="Jiang W."/>
            <person name="Ma Y."/>
            <person name="Chen M."/>
            <person name="Hao X."/>
            <person name="Li L."/>
            <person name="Tang Y."/>
            <person name="Lv G."/>
            <person name="Zhou Y."/>
            <person name="Sun X."/>
            <person name="Brodelius P.E."/>
            <person name="Rose J.K.C."/>
            <person name="Tang K."/>
        </authorList>
    </citation>
    <scope>NUCLEOTIDE SEQUENCE [LARGE SCALE GENOMIC DNA]</scope>
    <source>
        <strain evidence="3">cv. Huhao1</strain>
        <tissue evidence="2">Leaf</tissue>
    </source>
</reference>
<dbReference type="SUPFAM" id="SSF56219">
    <property type="entry name" value="DNase I-like"/>
    <property type="match status" value="1"/>
</dbReference>
<evidence type="ECO:0000256" key="1">
    <source>
        <dbReference type="SAM" id="MobiDB-lite"/>
    </source>
</evidence>
<comment type="caution">
    <text evidence="2">The sequence shown here is derived from an EMBL/GenBank/DDBJ whole genome shotgun (WGS) entry which is preliminary data.</text>
</comment>
<feature type="region of interest" description="Disordered" evidence="1">
    <location>
        <begin position="1"/>
        <end position="52"/>
    </location>
</feature>
<dbReference type="Gene3D" id="3.60.10.10">
    <property type="entry name" value="Endonuclease/exonuclease/phosphatase"/>
    <property type="match status" value="1"/>
</dbReference>
<feature type="compositionally biased region" description="Polar residues" evidence="1">
    <location>
        <begin position="265"/>
        <end position="278"/>
    </location>
</feature>
<feature type="compositionally biased region" description="Polar residues" evidence="1">
    <location>
        <begin position="1"/>
        <end position="17"/>
    </location>
</feature>
<dbReference type="GO" id="GO:0003964">
    <property type="term" value="F:RNA-directed DNA polymerase activity"/>
    <property type="evidence" value="ECO:0007669"/>
    <property type="project" value="UniProtKB-KW"/>
</dbReference>